<proteinExistence type="predicted"/>
<evidence type="ECO:0000313" key="1">
    <source>
        <dbReference type="EMBL" id="XDI99983.1"/>
    </source>
</evidence>
<reference evidence="1" key="1">
    <citation type="submission" date="2024-06" db="EMBL/GenBank/DDBJ databases">
        <title>This phage originates from the Bacteriophage catalogue of the Bacteriophage Competence Centre, Department of Microbiology und Biotechnology, Max Rubner-Institut, Kiel, Germany.</title>
        <authorList>
            <person name="Sprotte S."/>
            <person name="Brinks E."/>
            <person name="Hille F."/>
        </authorList>
    </citation>
    <scope>NUCLEOTIDE SEQUENCE</scope>
</reference>
<dbReference type="EMBL" id="PP926504">
    <property type="protein sequence ID" value="XDI99983.1"/>
    <property type="molecule type" value="Genomic_DNA"/>
</dbReference>
<name>A0AB39C1M9_9CAUD</name>
<sequence>MLEFVTLQPIRESSHWNIKCQNPNIQYTYILLVLA</sequence>
<organism evidence="1">
    <name type="scientific">Salmonella phage PMBT36</name>
    <dbReference type="NCBI Taxonomy" id="3229746"/>
    <lineage>
        <taxon>Viruses</taxon>
        <taxon>Duplodnaviria</taxon>
        <taxon>Heunggongvirae</taxon>
        <taxon>Uroviricota</taxon>
        <taxon>Caudoviricetes</taxon>
    </lineage>
</organism>
<protein>
    <submittedName>
        <fullName evidence="1">Uncharacterized protein</fullName>
    </submittedName>
</protein>
<accession>A0AB39C1M9</accession>